<geneLocation type="plasmid" evidence="9 10">
    <name>unnamed1</name>
</geneLocation>
<dbReference type="HAMAP" id="MF_00158">
    <property type="entry name" value="PanC"/>
    <property type="match status" value="1"/>
</dbReference>
<dbReference type="RefSeq" id="WP_065282830.1">
    <property type="nucleotide sequence ID" value="NZ_CP016287.1"/>
</dbReference>
<dbReference type="GO" id="GO:0005524">
    <property type="term" value="F:ATP binding"/>
    <property type="evidence" value="ECO:0007669"/>
    <property type="project" value="UniProtKB-KW"/>
</dbReference>
<feature type="binding site" evidence="8">
    <location>
        <position position="153"/>
    </location>
    <ligand>
        <name>(R)-pantoate</name>
        <dbReference type="ChEBI" id="CHEBI:15980"/>
    </ligand>
</feature>
<comment type="subunit">
    <text evidence="8">Homodimer.</text>
</comment>
<keyword evidence="3 8" id="KW-0436">Ligase</keyword>
<proteinExistence type="inferred from homology"/>
<feature type="binding site" evidence="8">
    <location>
        <position position="61"/>
    </location>
    <ligand>
        <name>(R)-pantoate</name>
        <dbReference type="ChEBI" id="CHEBI:15980"/>
    </ligand>
</feature>
<dbReference type="InterPro" id="IPR003721">
    <property type="entry name" value="Pantoate_ligase"/>
</dbReference>
<dbReference type="Gene3D" id="3.30.1300.10">
    <property type="entry name" value="Pantoate-beta-alanine ligase, C-terminal domain"/>
    <property type="match status" value="1"/>
</dbReference>
<protein>
    <recommendedName>
        <fullName evidence="8">Pantothenate synthetase</fullName>
        <shortName evidence="8">PS</shortName>
        <ecNumber evidence="8">6.3.2.1</ecNumber>
    </recommendedName>
    <alternativeName>
        <fullName evidence="8">Pantoate--beta-alanine ligase</fullName>
    </alternativeName>
    <alternativeName>
        <fullName evidence="8">Pantoate-activating enzyme</fullName>
    </alternativeName>
</protein>
<evidence type="ECO:0000256" key="7">
    <source>
        <dbReference type="ARBA" id="ARBA00048258"/>
    </source>
</evidence>
<feature type="binding site" evidence="8">
    <location>
        <position position="176"/>
    </location>
    <ligand>
        <name>ATP</name>
        <dbReference type="ChEBI" id="CHEBI:30616"/>
    </ligand>
</feature>
<gene>
    <name evidence="8" type="primary">panC</name>
    <name evidence="9" type="ORF">BA011_25550</name>
</gene>
<comment type="function">
    <text evidence="8">Catalyzes the condensation of pantoate with beta-alanine in an ATP-dependent reaction via a pantoyl-adenylate intermediate.</text>
</comment>
<evidence type="ECO:0000313" key="10">
    <source>
        <dbReference type="Proteomes" id="UP000092691"/>
    </source>
</evidence>
<evidence type="ECO:0000256" key="2">
    <source>
        <dbReference type="ARBA" id="ARBA00009256"/>
    </source>
</evidence>
<feature type="active site" description="Proton donor" evidence="8">
    <location>
        <position position="37"/>
    </location>
</feature>
<comment type="catalytic activity">
    <reaction evidence="7 8">
        <text>(R)-pantoate + beta-alanine + ATP = (R)-pantothenate + AMP + diphosphate + H(+)</text>
        <dbReference type="Rhea" id="RHEA:10912"/>
        <dbReference type="ChEBI" id="CHEBI:15378"/>
        <dbReference type="ChEBI" id="CHEBI:15980"/>
        <dbReference type="ChEBI" id="CHEBI:29032"/>
        <dbReference type="ChEBI" id="CHEBI:30616"/>
        <dbReference type="ChEBI" id="CHEBI:33019"/>
        <dbReference type="ChEBI" id="CHEBI:57966"/>
        <dbReference type="ChEBI" id="CHEBI:456215"/>
        <dbReference type="EC" id="6.3.2.1"/>
    </reaction>
</comment>
<comment type="subcellular location">
    <subcellularLocation>
        <location evidence="8">Cytoplasm</location>
    </subcellularLocation>
</comment>
<evidence type="ECO:0000256" key="5">
    <source>
        <dbReference type="ARBA" id="ARBA00022741"/>
    </source>
</evidence>
<evidence type="ECO:0000256" key="4">
    <source>
        <dbReference type="ARBA" id="ARBA00022655"/>
    </source>
</evidence>
<dbReference type="Proteomes" id="UP000092691">
    <property type="component" value="Plasmid unnamed1"/>
</dbReference>
<comment type="pathway">
    <text evidence="1 8">Cofactor biosynthesis; (R)-pantothenate biosynthesis; (R)-pantothenate from (R)-pantoate and beta-alanine: step 1/1.</text>
</comment>
<evidence type="ECO:0000256" key="3">
    <source>
        <dbReference type="ARBA" id="ARBA00022598"/>
    </source>
</evidence>
<dbReference type="CDD" id="cd00560">
    <property type="entry name" value="PanC"/>
    <property type="match status" value="1"/>
</dbReference>
<dbReference type="InterPro" id="IPR004821">
    <property type="entry name" value="Cyt_trans-like"/>
</dbReference>
<dbReference type="Pfam" id="PF02569">
    <property type="entry name" value="Pantoate_ligase"/>
    <property type="match status" value="1"/>
</dbReference>
<dbReference type="PANTHER" id="PTHR21299:SF1">
    <property type="entry name" value="PANTOATE--BETA-ALANINE LIGASE"/>
    <property type="match status" value="1"/>
</dbReference>
<dbReference type="AlphaFoldDB" id="A0A1B1CHE2"/>
<keyword evidence="5 8" id="KW-0547">Nucleotide-binding</keyword>
<feature type="binding site" evidence="8">
    <location>
        <begin position="184"/>
        <end position="187"/>
    </location>
    <ligand>
        <name>ATP</name>
        <dbReference type="ChEBI" id="CHEBI:30616"/>
    </ligand>
</feature>
<keyword evidence="6 8" id="KW-0067">ATP-binding</keyword>
<comment type="miscellaneous">
    <text evidence="8">The reaction proceeds by a bi uni uni bi ping pong mechanism.</text>
</comment>
<dbReference type="GO" id="GO:0005829">
    <property type="term" value="C:cytosol"/>
    <property type="evidence" value="ECO:0007669"/>
    <property type="project" value="TreeGrafter"/>
</dbReference>
<dbReference type="InterPro" id="IPR014729">
    <property type="entry name" value="Rossmann-like_a/b/a_fold"/>
</dbReference>
<feature type="binding site" evidence="8">
    <location>
        <position position="61"/>
    </location>
    <ligand>
        <name>beta-alanine</name>
        <dbReference type="ChEBI" id="CHEBI:57966"/>
    </ligand>
</feature>
<evidence type="ECO:0000313" key="9">
    <source>
        <dbReference type="EMBL" id="ANP89168.1"/>
    </source>
</evidence>
<evidence type="ECO:0000256" key="8">
    <source>
        <dbReference type="HAMAP-Rule" id="MF_00158"/>
    </source>
</evidence>
<dbReference type="OrthoDB" id="9773087at2"/>
<dbReference type="InterPro" id="IPR042176">
    <property type="entry name" value="Pantoate_ligase_C"/>
</dbReference>
<dbReference type="NCBIfam" id="TIGR00125">
    <property type="entry name" value="cyt_tran_rel"/>
    <property type="match status" value="1"/>
</dbReference>
<keyword evidence="9" id="KW-0614">Plasmid</keyword>
<evidence type="ECO:0000256" key="6">
    <source>
        <dbReference type="ARBA" id="ARBA00022840"/>
    </source>
</evidence>
<dbReference type="NCBIfam" id="TIGR00018">
    <property type="entry name" value="panC"/>
    <property type="match status" value="1"/>
</dbReference>
<keyword evidence="4 8" id="KW-0566">Pantothenate biosynthesis</keyword>
<dbReference type="EC" id="6.3.2.1" evidence="8"/>
<dbReference type="EMBL" id="CP016287">
    <property type="protein sequence ID" value="ANP89168.1"/>
    <property type="molecule type" value="Genomic_DNA"/>
</dbReference>
<sequence length="309" mass="33781">MRVFSSIDELRHTLDALRRQGRTVGLVPTMGYLHAGHMELVSRARAENDIVVVSIFVNPLQFGPAEDLSKYPRDLERDAAMLRQAGVNFLFSPGVEDMYPRPMLAVVDVPDLGRELEGAVRPGHFAGVTTVVCKLFNIVQPQTAYFGEKDYQQVIIIKRMVDDLAVPVRVISVPTVRDSDGLALSSRNVYLSEAERRAAVIVPQTLDEAERLVAGGLTDPVELEAKLTAFLNREPLAKPEVVAIRDAATLKPVTSIADPVVVALFVRVGSTRLLDNRVVSSNRVVGDNRVVGNKRVVGGRSLPGKGVTR</sequence>
<organism evidence="9 10">
    <name type="scientific">Rhizobium leguminosarum</name>
    <dbReference type="NCBI Taxonomy" id="384"/>
    <lineage>
        <taxon>Bacteria</taxon>
        <taxon>Pseudomonadati</taxon>
        <taxon>Pseudomonadota</taxon>
        <taxon>Alphaproteobacteria</taxon>
        <taxon>Hyphomicrobiales</taxon>
        <taxon>Rhizobiaceae</taxon>
        <taxon>Rhizobium/Agrobacterium group</taxon>
        <taxon>Rhizobium</taxon>
    </lineage>
</organism>
<dbReference type="UniPathway" id="UPA00028">
    <property type="reaction ID" value="UER00005"/>
</dbReference>
<evidence type="ECO:0000256" key="1">
    <source>
        <dbReference type="ARBA" id="ARBA00004990"/>
    </source>
</evidence>
<name>A0A1B1CHE2_RHILE</name>
<feature type="binding site" evidence="8">
    <location>
        <begin position="30"/>
        <end position="37"/>
    </location>
    <ligand>
        <name>ATP</name>
        <dbReference type="ChEBI" id="CHEBI:30616"/>
    </ligand>
</feature>
<dbReference type="FunFam" id="3.40.50.620:FF:000013">
    <property type="entry name" value="Pantothenate synthetase"/>
    <property type="match status" value="1"/>
</dbReference>
<dbReference type="SUPFAM" id="SSF52374">
    <property type="entry name" value="Nucleotidylyl transferase"/>
    <property type="match status" value="1"/>
</dbReference>
<feature type="binding site" evidence="8">
    <location>
        <begin position="147"/>
        <end position="150"/>
    </location>
    <ligand>
        <name>ATP</name>
        <dbReference type="ChEBI" id="CHEBI:30616"/>
    </ligand>
</feature>
<dbReference type="GO" id="GO:0015940">
    <property type="term" value="P:pantothenate biosynthetic process"/>
    <property type="evidence" value="ECO:0007669"/>
    <property type="project" value="UniProtKB-UniRule"/>
</dbReference>
<reference evidence="9 10" key="1">
    <citation type="submission" date="2016-06" db="EMBL/GenBank/DDBJ databases">
        <title>Microsymbionts genomes from the relict species Vavilovia formosa.</title>
        <authorList>
            <person name="Chirak E."/>
            <person name="Kimeklis A."/>
            <person name="Andronov E."/>
        </authorList>
    </citation>
    <scope>NUCLEOTIDE SEQUENCE [LARGE SCALE GENOMIC DNA]</scope>
    <source>
        <strain evidence="9 10">Vaf10</strain>
        <plasmid evidence="10">Plasmid unnamed1</plasmid>
    </source>
</reference>
<dbReference type="GO" id="GO:0004592">
    <property type="term" value="F:pantoate-beta-alanine ligase activity"/>
    <property type="evidence" value="ECO:0007669"/>
    <property type="project" value="UniProtKB-UniRule"/>
</dbReference>
<accession>A0A1B1CHE2</accession>
<comment type="similarity">
    <text evidence="2 8">Belongs to the pantothenate synthetase family.</text>
</comment>
<dbReference type="PANTHER" id="PTHR21299">
    <property type="entry name" value="CYTIDYLATE KINASE/PANTOATE-BETA-ALANINE LIGASE"/>
    <property type="match status" value="1"/>
</dbReference>
<keyword evidence="8" id="KW-0963">Cytoplasm</keyword>
<dbReference type="Gene3D" id="3.40.50.620">
    <property type="entry name" value="HUPs"/>
    <property type="match status" value="1"/>
</dbReference>